<gene>
    <name evidence="4" type="ORF">QYE76_037969</name>
</gene>
<evidence type="ECO:0000256" key="1">
    <source>
        <dbReference type="SAM" id="Coils"/>
    </source>
</evidence>
<reference evidence="4" key="1">
    <citation type="submission" date="2023-07" db="EMBL/GenBank/DDBJ databases">
        <title>A chromosome-level genome assembly of Lolium multiflorum.</title>
        <authorList>
            <person name="Chen Y."/>
            <person name="Copetti D."/>
            <person name="Kolliker R."/>
            <person name="Studer B."/>
        </authorList>
    </citation>
    <scope>NUCLEOTIDE SEQUENCE</scope>
    <source>
        <strain evidence="4">02402/16</strain>
        <tissue evidence="4">Leaf</tissue>
    </source>
</reference>
<comment type="caution">
    <text evidence="4">The sequence shown here is derived from an EMBL/GenBank/DDBJ whole genome shotgun (WGS) entry which is preliminary data.</text>
</comment>
<dbReference type="AlphaFoldDB" id="A0AAD8T737"/>
<evidence type="ECO:0000313" key="5">
    <source>
        <dbReference type="Proteomes" id="UP001231189"/>
    </source>
</evidence>
<dbReference type="PANTHER" id="PTHR33026">
    <property type="entry name" value="OS06G0360600 PROTEIN"/>
    <property type="match status" value="1"/>
</dbReference>
<dbReference type="Pfam" id="PF04195">
    <property type="entry name" value="Transposase_28"/>
    <property type="match status" value="1"/>
</dbReference>
<feature type="compositionally biased region" description="Acidic residues" evidence="2">
    <location>
        <begin position="386"/>
        <end position="397"/>
    </location>
</feature>
<evidence type="ECO:0000256" key="2">
    <source>
        <dbReference type="SAM" id="MobiDB-lite"/>
    </source>
</evidence>
<proteinExistence type="predicted"/>
<sequence>MAAPDLGASEWERSKISNQDTNLMKKLVLMKKKEALIFPSEESFPTPPIQYRVSFVDHLIRGLSAPIHEFLRGLLFVYGLQLHQLTPNSILHVSIFITLCECFLGTQPNWALWKRIFCLRRNGSHNIAYNIGGVVIYVRPDVEYFDVKFPDSVQGWRKRWLYVREECSDSQEYNIAPFDGSAKILRRRSWDAEATEEEKTATEALMKRIHELQNTRGKELSGIQITAYFLRIRVQPLQARKNPMWMYAGQKDVDRLSKNLSVKDLEKLVRRISSLSKKDPVPTSCRVEPYSGAHALPQNHQVTSSLPPLPEGGEVDDRDIVADDVQGTSRPESEVAGSHKSVASSERETDSGASESMPSLPSAASPKNKRKRDEVADSGTSKADESPAEETSPEEEEAFNPYNDALPLMGQFIRLGTQFIGYRDTVDNLKEALAKANKRADDLALKLEQSEKAREKAELDAASVESLRKRLHDAETALSDNTTQQLAREEDIIARLESQNRRFVRRMSQDFELEKPVDDRLLDALSLLEIHGDEVRRGISDAKTAFSRLFPYFFPKKEQPNTFAAFTKHFLPEEDLGLNLRQENLKIGVEGTIALVAESQQNIDWAKVGEVK</sequence>
<evidence type="ECO:0000313" key="4">
    <source>
        <dbReference type="EMBL" id="KAK1677121.1"/>
    </source>
</evidence>
<feature type="region of interest" description="Disordered" evidence="2">
    <location>
        <begin position="276"/>
        <end position="397"/>
    </location>
</feature>
<keyword evidence="5" id="KW-1185">Reference proteome</keyword>
<organism evidence="4 5">
    <name type="scientific">Lolium multiflorum</name>
    <name type="common">Italian ryegrass</name>
    <name type="synonym">Lolium perenne subsp. multiflorum</name>
    <dbReference type="NCBI Taxonomy" id="4521"/>
    <lineage>
        <taxon>Eukaryota</taxon>
        <taxon>Viridiplantae</taxon>
        <taxon>Streptophyta</taxon>
        <taxon>Embryophyta</taxon>
        <taxon>Tracheophyta</taxon>
        <taxon>Spermatophyta</taxon>
        <taxon>Magnoliopsida</taxon>
        <taxon>Liliopsida</taxon>
        <taxon>Poales</taxon>
        <taxon>Poaceae</taxon>
        <taxon>BOP clade</taxon>
        <taxon>Pooideae</taxon>
        <taxon>Poodae</taxon>
        <taxon>Poeae</taxon>
        <taxon>Poeae Chloroplast Group 2 (Poeae type)</taxon>
        <taxon>Loliodinae</taxon>
        <taxon>Loliinae</taxon>
        <taxon>Lolium</taxon>
    </lineage>
</organism>
<protein>
    <recommendedName>
        <fullName evidence="3">Transposase (putative) gypsy type domain-containing protein</fullName>
    </recommendedName>
</protein>
<accession>A0AAD8T737</accession>
<dbReference type="PANTHER" id="PTHR33026:SF7">
    <property type="entry name" value="OS03G0100275 PROTEIN"/>
    <property type="match status" value="1"/>
</dbReference>
<name>A0AAD8T737_LOLMU</name>
<dbReference type="Proteomes" id="UP001231189">
    <property type="component" value="Unassembled WGS sequence"/>
</dbReference>
<keyword evidence="1" id="KW-0175">Coiled coil</keyword>
<dbReference type="InterPro" id="IPR007321">
    <property type="entry name" value="Transposase_28"/>
</dbReference>
<feature type="coiled-coil region" evidence="1">
    <location>
        <begin position="426"/>
        <end position="506"/>
    </location>
</feature>
<evidence type="ECO:0000259" key="3">
    <source>
        <dbReference type="Pfam" id="PF04195"/>
    </source>
</evidence>
<feature type="domain" description="Transposase (putative) gypsy type" evidence="3">
    <location>
        <begin position="54"/>
        <end position="120"/>
    </location>
</feature>
<dbReference type="EMBL" id="JAUUTY010000002">
    <property type="protein sequence ID" value="KAK1677121.1"/>
    <property type="molecule type" value="Genomic_DNA"/>
</dbReference>